<dbReference type="InterPro" id="IPR011009">
    <property type="entry name" value="Kinase-like_dom_sf"/>
</dbReference>
<evidence type="ECO:0000256" key="1">
    <source>
        <dbReference type="ARBA" id="ARBA00012513"/>
    </source>
</evidence>
<organism evidence="11 12">
    <name type="scientific">Penicillium brevicompactum</name>
    <dbReference type="NCBI Taxonomy" id="5074"/>
    <lineage>
        <taxon>Eukaryota</taxon>
        <taxon>Fungi</taxon>
        <taxon>Dikarya</taxon>
        <taxon>Ascomycota</taxon>
        <taxon>Pezizomycotina</taxon>
        <taxon>Eurotiomycetes</taxon>
        <taxon>Eurotiomycetidae</taxon>
        <taxon>Eurotiales</taxon>
        <taxon>Aspergillaceae</taxon>
        <taxon>Penicillium</taxon>
    </lineage>
</organism>
<dbReference type="Pfam" id="PF13374">
    <property type="entry name" value="TPR_10"/>
    <property type="match status" value="1"/>
</dbReference>
<gene>
    <name evidence="11" type="ORF">N7541_000453</name>
</gene>
<evidence type="ECO:0000313" key="12">
    <source>
        <dbReference type="Proteomes" id="UP001148299"/>
    </source>
</evidence>
<dbReference type="Proteomes" id="UP001148299">
    <property type="component" value="Unassembled WGS sequence"/>
</dbReference>
<accession>A0A9W9RUI2</accession>
<reference evidence="11" key="1">
    <citation type="submission" date="2022-12" db="EMBL/GenBank/DDBJ databases">
        <authorList>
            <person name="Petersen C."/>
        </authorList>
    </citation>
    <scope>NUCLEOTIDE SEQUENCE</scope>
    <source>
        <strain evidence="11">IBT 35675</strain>
    </source>
</reference>
<feature type="domain" description="Protein kinase" evidence="10">
    <location>
        <begin position="44"/>
        <end position="311"/>
    </location>
</feature>
<dbReference type="InterPro" id="IPR000719">
    <property type="entry name" value="Prot_kinase_dom"/>
</dbReference>
<feature type="compositionally biased region" description="Polar residues" evidence="9">
    <location>
        <begin position="372"/>
        <end position="395"/>
    </location>
</feature>
<evidence type="ECO:0000256" key="8">
    <source>
        <dbReference type="ARBA" id="ARBA00048679"/>
    </source>
</evidence>
<dbReference type="SUPFAM" id="SSF48452">
    <property type="entry name" value="TPR-like"/>
    <property type="match status" value="1"/>
</dbReference>
<dbReference type="EC" id="2.7.11.1" evidence="1"/>
<keyword evidence="6" id="KW-0067">ATP-binding</keyword>
<dbReference type="InterPro" id="IPR008271">
    <property type="entry name" value="Ser/Thr_kinase_AS"/>
</dbReference>
<keyword evidence="4" id="KW-0547">Nucleotide-binding</keyword>
<evidence type="ECO:0000256" key="9">
    <source>
        <dbReference type="SAM" id="MobiDB-lite"/>
    </source>
</evidence>
<dbReference type="GO" id="GO:0004674">
    <property type="term" value="F:protein serine/threonine kinase activity"/>
    <property type="evidence" value="ECO:0007669"/>
    <property type="project" value="UniProtKB-KW"/>
</dbReference>
<dbReference type="Pfam" id="PF00069">
    <property type="entry name" value="Pkinase"/>
    <property type="match status" value="1"/>
</dbReference>
<dbReference type="Gene3D" id="1.25.40.10">
    <property type="entry name" value="Tetratricopeptide repeat domain"/>
    <property type="match status" value="1"/>
</dbReference>
<dbReference type="InterPro" id="IPR011990">
    <property type="entry name" value="TPR-like_helical_dom_sf"/>
</dbReference>
<evidence type="ECO:0000256" key="5">
    <source>
        <dbReference type="ARBA" id="ARBA00022777"/>
    </source>
</evidence>
<dbReference type="PANTHER" id="PTHR43671:SF98">
    <property type="entry name" value="SERINE_THREONINE-PROTEIN KINASE NEK11"/>
    <property type="match status" value="1"/>
</dbReference>
<comment type="catalytic activity">
    <reaction evidence="7">
        <text>L-threonyl-[protein] + ATP = O-phospho-L-threonyl-[protein] + ADP + H(+)</text>
        <dbReference type="Rhea" id="RHEA:46608"/>
        <dbReference type="Rhea" id="RHEA-COMP:11060"/>
        <dbReference type="Rhea" id="RHEA-COMP:11605"/>
        <dbReference type="ChEBI" id="CHEBI:15378"/>
        <dbReference type="ChEBI" id="CHEBI:30013"/>
        <dbReference type="ChEBI" id="CHEBI:30616"/>
        <dbReference type="ChEBI" id="CHEBI:61977"/>
        <dbReference type="ChEBI" id="CHEBI:456216"/>
        <dbReference type="EC" id="2.7.11.1"/>
    </reaction>
</comment>
<evidence type="ECO:0000256" key="2">
    <source>
        <dbReference type="ARBA" id="ARBA00022527"/>
    </source>
</evidence>
<dbReference type="CDD" id="cd14014">
    <property type="entry name" value="STKc_PknB_like"/>
    <property type="match status" value="1"/>
</dbReference>
<comment type="catalytic activity">
    <reaction evidence="8">
        <text>L-seryl-[protein] + ATP = O-phospho-L-seryl-[protein] + ADP + H(+)</text>
        <dbReference type="Rhea" id="RHEA:17989"/>
        <dbReference type="Rhea" id="RHEA-COMP:9863"/>
        <dbReference type="Rhea" id="RHEA-COMP:11604"/>
        <dbReference type="ChEBI" id="CHEBI:15378"/>
        <dbReference type="ChEBI" id="CHEBI:29999"/>
        <dbReference type="ChEBI" id="CHEBI:30616"/>
        <dbReference type="ChEBI" id="CHEBI:83421"/>
        <dbReference type="ChEBI" id="CHEBI:456216"/>
        <dbReference type="EC" id="2.7.11.1"/>
    </reaction>
</comment>
<dbReference type="EMBL" id="JAPZBR010000001">
    <property type="protein sequence ID" value="KAJ5366512.1"/>
    <property type="molecule type" value="Genomic_DNA"/>
</dbReference>
<sequence length="718" mass="82057">MARISDLIRDSQLETQFRPGYTVHLFQEPEPDSDGRVVTRREWWHREQDIGVGGFGRVYLEKCIRGGPQDGAVRAVKQISINTRAQIDYNRELEAIAKFSQPQYNIRFVKSFGWYKRSNQLFIAMEYLEIGDLATYLDRRPPTSPLPENEAQQIAYQILHGLNMMHCHDFAHRDLKPHNILIKRHPPGNWLIKLADFGLSKRDEGSHGNSLTLKGTPGYMAPELWGVIDRGTDYACDIWALGAVIHEILTKKPAFANDELFSVYRTQQRFPDTMLIDAGVSQMGVDFVVALMRLLPNDRLSAAVAMSNPWIQSQFPQPVMSTMIIEGEPCAPSMASMTTEGYASWNTNPEAHEDIQQSRLNSTATMVPMDKTPQQTSTTQETRQYSSPQTPEPTVSTRIIAGEPRAPSLAPTRTEELASLKTIPEPHEDIQQSKPKSIATVVLVNNTPKQTITPQKTGLNSSGQTTLRAFLENQAAASKPRPSKLQGQYWTGDSLYREGRYKEAEKMFQEVLQGRESILGYDHEGTLDSAHWLGITIYRQEEYEEAECFFRQALKGREKVLGYDHKKTLESADWLGDSFFHQKRHKEAERMFRRGLQGREKILGYVNEETAHSAHWVGHSLFYQQRYEEAEIMYRRALRIRKKVLGYDHQQTLCSALWLGHTFIEQGRFEEAQKIFLQTLRGREKTLGSDHKDTQESLYYYGGSLNQLRYASVTPSIT</sequence>
<evidence type="ECO:0000259" key="10">
    <source>
        <dbReference type="PROSITE" id="PS50011"/>
    </source>
</evidence>
<name>A0A9W9RUI2_PENBR</name>
<dbReference type="PROSITE" id="PS00108">
    <property type="entry name" value="PROTEIN_KINASE_ST"/>
    <property type="match status" value="1"/>
</dbReference>
<dbReference type="PROSITE" id="PS50011">
    <property type="entry name" value="PROTEIN_KINASE_DOM"/>
    <property type="match status" value="1"/>
</dbReference>
<feature type="region of interest" description="Disordered" evidence="9">
    <location>
        <begin position="369"/>
        <end position="395"/>
    </location>
</feature>
<evidence type="ECO:0000256" key="3">
    <source>
        <dbReference type="ARBA" id="ARBA00022679"/>
    </source>
</evidence>
<keyword evidence="12" id="KW-1185">Reference proteome</keyword>
<comment type="caution">
    <text evidence="11">The sequence shown here is derived from an EMBL/GenBank/DDBJ whole genome shotgun (WGS) entry which is preliminary data.</text>
</comment>
<evidence type="ECO:0000256" key="6">
    <source>
        <dbReference type="ARBA" id="ARBA00022840"/>
    </source>
</evidence>
<reference evidence="11" key="2">
    <citation type="journal article" date="2023" name="IMA Fungus">
        <title>Comparative genomic study of the Penicillium genus elucidates a diverse pangenome and 15 lateral gene transfer events.</title>
        <authorList>
            <person name="Petersen C."/>
            <person name="Sorensen T."/>
            <person name="Nielsen M.R."/>
            <person name="Sondergaard T.E."/>
            <person name="Sorensen J.L."/>
            <person name="Fitzpatrick D.A."/>
            <person name="Frisvad J.C."/>
            <person name="Nielsen K.L."/>
        </authorList>
    </citation>
    <scope>NUCLEOTIDE SEQUENCE</scope>
    <source>
        <strain evidence="11">IBT 35675</strain>
    </source>
</reference>
<keyword evidence="5" id="KW-0418">Kinase</keyword>
<dbReference type="SUPFAM" id="SSF56112">
    <property type="entry name" value="Protein kinase-like (PK-like)"/>
    <property type="match status" value="1"/>
</dbReference>
<keyword evidence="2" id="KW-0723">Serine/threonine-protein kinase</keyword>
<keyword evidence="3" id="KW-0808">Transferase</keyword>
<proteinExistence type="predicted"/>
<evidence type="ECO:0000256" key="4">
    <source>
        <dbReference type="ARBA" id="ARBA00022741"/>
    </source>
</evidence>
<dbReference type="InterPro" id="IPR050660">
    <property type="entry name" value="NEK_Ser/Thr_kinase"/>
</dbReference>
<evidence type="ECO:0000256" key="7">
    <source>
        <dbReference type="ARBA" id="ARBA00047899"/>
    </source>
</evidence>
<dbReference type="AlphaFoldDB" id="A0A9W9RUI2"/>
<dbReference type="Pfam" id="PF13424">
    <property type="entry name" value="TPR_12"/>
    <property type="match status" value="2"/>
</dbReference>
<dbReference type="Gene3D" id="1.10.510.10">
    <property type="entry name" value="Transferase(Phosphotransferase) domain 1"/>
    <property type="match status" value="1"/>
</dbReference>
<dbReference type="PANTHER" id="PTHR43671">
    <property type="entry name" value="SERINE/THREONINE-PROTEIN KINASE NEK"/>
    <property type="match status" value="1"/>
</dbReference>
<dbReference type="GO" id="GO:0005524">
    <property type="term" value="F:ATP binding"/>
    <property type="evidence" value="ECO:0007669"/>
    <property type="project" value="UniProtKB-KW"/>
</dbReference>
<dbReference type="SMART" id="SM00220">
    <property type="entry name" value="S_TKc"/>
    <property type="match status" value="1"/>
</dbReference>
<protein>
    <recommendedName>
        <fullName evidence="1">non-specific serine/threonine protein kinase</fullName>
        <ecNumber evidence="1">2.7.11.1</ecNumber>
    </recommendedName>
</protein>
<evidence type="ECO:0000313" key="11">
    <source>
        <dbReference type="EMBL" id="KAJ5366512.1"/>
    </source>
</evidence>